<dbReference type="SUPFAM" id="SSF56235">
    <property type="entry name" value="N-terminal nucleophile aminohydrolases (Ntn hydrolases)"/>
    <property type="match status" value="1"/>
</dbReference>
<sequence length="203" mass="21330">MTTIVAIQGESFAVIGTDSRISTFDDSGFAYQVTTLGSGTAKVAANGRYLIGVAGDVRAINIVHHAFAPPAAPINMRGNRLDIFMTKTFIPALRATFEAQGYANTKGDSPTHMAEQDSSIIVAVNGAIYVIESDYGWTADRTGIYAIGTGGTYALGALAALTGKKAITLNSAKSCIVKALGVAAKFDPYTGSPFQTFVQENKY</sequence>
<dbReference type="EMBL" id="LR797240">
    <property type="protein sequence ID" value="CAB4195991.1"/>
    <property type="molecule type" value="Genomic_DNA"/>
</dbReference>
<evidence type="ECO:0000313" key="1">
    <source>
        <dbReference type="EMBL" id="CAB4144534.1"/>
    </source>
</evidence>
<dbReference type="EMBL" id="LR796438">
    <property type="protein sequence ID" value="CAB4144534.1"/>
    <property type="molecule type" value="Genomic_DNA"/>
</dbReference>
<organism evidence="3">
    <name type="scientific">uncultured Caudovirales phage</name>
    <dbReference type="NCBI Taxonomy" id="2100421"/>
    <lineage>
        <taxon>Viruses</taxon>
        <taxon>Duplodnaviria</taxon>
        <taxon>Heunggongvirae</taxon>
        <taxon>Uroviricota</taxon>
        <taxon>Caudoviricetes</taxon>
        <taxon>Peduoviridae</taxon>
        <taxon>Maltschvirus</taxon>
        <taxon>Maltschvirus maltsch</taxon>
    </lineage>
</organism>
<dbReference type="EMBL" id="LR796845">
    <property type="protein sequence ID" value="CAB4169526.1"/>
    <property type="molecule type" value="Genomic_DNA"/>
</dbReference>
<gene>
    <name evidence="3" type="ORF">UFOVP1296_49</name>
    <name evidence="1" type="ORF">UFOVP471_45</name>
    <name evidence="2" type="ORF">UFOVP890_49</name>
</gene>
<name>A0A6J5RQV6_9CAUD</name>
<protein>
    <submittedName>
        <fullName evidence="3">Uncharacterized protein</fullName>
    </submittedName>
</protein>
<accession>A0A6J5RQV6</accession>
<dbReference type="Gene3D" id="3.60.20.10">
    <property type="entry name" value="Glutamine Phosphoribosylpyrophosphate, subunit 1, domain 1"/>
    <property type="match status" value="1"/>
</dbReference>
<evidence type="ECO:0000313" key="3">
    <source>
        <dbReference type="EMBL" id="CAB4195991.1"/>
    </source>
</evidence>
<proteinExistence type="predicted"/>
<dbReference type="InterPro" id="IPR029055">
    <property type="entry name" value="Ntn_hydrolases_N"/>
</dbReference>
<reference evidence="3" key="1">
    <citation type="submission" date="2020-05" db="EMBL/GenBank/DDBJ databases">
        <authorList>
            <person name="Chiriac C."/>
            <person name="Salcher M."/>
            <person name="Ghai R."/>
            <person name="Kavagutti S V."/>
        </authorList>
    </citation>
    <scope>NUCLEOTIDE SEQUENCE</scope>
</reference>
<evidence type="ECO:0000313" key="2">
    <source>
        <dbReference type="EMBL" id="CAB4169526.1"/>
    </source>
</evidence>